<dbReference type="Ensembl" id="ENSMMOT00000024922.1">
    <property type="protein sequence ID" value="ENSMMOP00000024511.1"/>
    <property type="gene ID" value="ENSMMOG00000018642.1"/>
</dbReference>
<name>A0A3Q3XL01_MOLML</name>
<proteinExistence type="predicted"/>
<reference evidence="1" key="2">
    <citation type="submission" date="2025-09" db="UniProtKB">
        <authorList>
            <consortium name="Ensembl"/>
        </authorList>
    </citation>
    <scope>IDENTIFICATION</scope>
</reference>
<dbReference type="STRING" id="94237.ENSMMOP00000024511"/>
<evidence type="ECO:0000313" key="1">
    <source>
        <dbReference type="Ensembl" id="ENSMMOP00000024511.1"/>
    </source>
</evidence>
<reference evidence="1" key="1">
    <citation type="submission" date="2025-08" db="UniProtKB">
        <authorList>
            <consortium name="Ensembl"/>
        </authorList>
    </citation>
    <scope>IDENTIFICATION</scope>
</reference>
<organism evidence="1 2">
    <name type="scientific">Mola mola</name>
    <name type="common">Ocean sunfish</name>
    <name type="synonym">Tetraodon mola</name>
    <dbReference type="NCBI Taxonomy" id="94237"/>
    <lineage>
        <taxon>Eukaryota</taxon>
        <taxon>Metazoa</taxon>
        <taxon>Chordata</taxon>
        <taxon>Craniata</taxon>
        <taxon>Vertebrata</taxon>
        <taxon>Euteleostomi</taxon>
        <taxon>Actinopterygii</taxon>
        <taxon>Neopterygii</taxon>
        <taxon>Teleostei</taxon>
        <taxon>Neoteleostei</taxon>
        <taxon>Acanthomorphata</taxon>
        <taxon>Eupercaria</taxon>
        <taxon>Tetraodontiformes</taxon>
        <taxon>Molidae</taxon>
        <taxon>Mola</taxon>
    </lineage>
</organism>
<sequence>MDGGAESLIAVMYQTQGRAVEKAARTEAAAAAGGEGSASEGQGENNTRAVEDLMDLTGSLTYSKLSSECNIGDSNKNLIEGVVSPVLESKLTGMSLPSSNKLSIK</sequence>
<keyword evidence="2" id="KW-1185">Reference proteome</keyword>
<dbReference type="OMA" id="SECNIGD"/>
<evidence type="ECO:0000313" key="2">
    <source>
        <dbReference type="Proteomes" id="UP000261620"/>
    </source>
</evidence>
<dbReference type="AlphaFoldDB" id="A0A3Q3XL01"/>
<accession>A0A3Q3XL01</accession>
<dbReference type="Proteomes" id="UP000261620">
    <property type="component" value="Unplaced"/>
</dbReference>
<protein>
    <submittedName>
        <fullName evidence="1">Uncharacterized protein</fullName>
    </submittedName>
</protein>